<dbReference type="InterPro" id="IPR057044">
    <property type="entry name" value="PARP14_KH_1"/>
</dbReference>
<dbReference type="EnsemblMetazoa" id="G16073.2">
    <property type="protein sequence ID" value="G16073.2:cds"/>
    <property type="gene ID" value="G16073"/>
</dbReference>
<dbReference type="EnsemblMetazoa" id="G16073.7">
    <property type="protein sequence ID" value="G16073.7:cds"/>
    <property type="gene ID" value="G16073"/>
</dbReference>
<sequence>MSRSFKPLAQLEISDLDQKKLQFLIKSPPNQQAVEKQLEAVYGKPIWPKKSKSNSLTVECTLTPETKNCQQLLGTWETNVKEKLNVFLDQLLVVKHTTLQEAYPLVLNKLMTLTIRNPDTVAVVLEKSNSELYVTGYRQAVTDVSNQVAEIIHKISAENGFTQGEDLAMSQHHIECQTRTCGNYSEFYCNACHQRMCGECRDEHQKHPDSSQHEVCRYEDRTLTVSSVPCKLHPRQQLTLCCKKCHQAICAFCTTKEHDGHGFLNLEEVYTKNYKTRIEEIRKIRDDMLPKSRLRLKESKDATLEAKGNVEILKNSMKEQANRIKVLVDDILTKHLQDLQRYEASTVEKLENQEKVMDSYVTRLQTLLEGYKHSISSSDPTEFLPEMSNTPIVDLDPIPEVNKESPRNFSAGKLNKDEISKQFGKLT</sequence>
<accession>A0A8W8IWZ5</accession>
<dbReference type="Proteomes" id="UP000005408">
    <property type="component" value="Unassembled WGS sequence"/>
</dbReference>
<dbReference type="InterPro" id="IPR000315">
    <property type="entry name" value="Znf_B-box"/>
</dbReference>
<keyword evidence="1" id="KW-0479">Metal-binding</keyword>
<evidence type="ECO:0000313" key="4">
    <source>
        <dbReference type="EnsemblMetazoa" id="G16073.1:cds"/>
    </source>
</evidence>
<dbReference type="PANTHER" id="PTHR25462">
    <property type="entry name" value="BONUS, ISOFORM C-RELATED"/>
    <property type="match status" value="1"/>
</dbReference>
<dbReference type="InterPro" id="IPR047153">
    <property type="entry name" value="TRIM45/56/19-like"/>
</dbReference>
<keyword evidence="1" id="KW-0862">Zinc</keyword>
<dbReference type="PROSITE" id="PS50119">
    <property type="entry name" value="ZF_BBOX"/>
    <property type="match status" value="2"/>
</dbReference>
<dbReference type="EnsemblMetazoa" id="G16073.4">
    <property type="protein sequence ID" value="G16073.4:cds"/>
    <property type="gene ID" value="G16073"/>
</dbReference>
<dbReference type="EnsemblMetazoa" id="G16073.8">
    <property type="protein sequence ID" value="G16073.8:cds"/>
    <property type="gene ID" value="G16073"/>
</dbReference>
<dbReference type="Pfam" id="PF23084">
    <property type="entry name" value="KH_PARP14_1"/>
    <property type="match status" value="1"/>
</dbReference>
<dbReference type="Gene3D" id="3.30.160.60">
    <property type="entry name" value="Classic Zinc Finger"/>
    <property type="match status" value="1"/>
</dbReference>
<dbReference type="GO" id="GO:0061630">
    <property type="term" value="F:ubiquitin protein ligase activity"/>
    <property type="evidence" value="ECO:0007669"/>
    <property type="project" value="TreeGrafter"/>
</dbReference>
<feature type="domain" description="B box-type" evidence="3">
    <location>
        <begin position="225"/>
        <end position="266"/>
    </location>
</feature>
<feature type="domain" description="B box-type" evidence="3">
    <location>
        <begin position="171"/>
        <end position="218"/>
    </location>
</feature>
<dbReference type="AlphaFoldDB" id="A0A8W8IWZ5"/>
<protein>
    <recommendedName>
        <fullName evidence="3">B box-type domain-containing protein</fullName>
    </recommendedName>
</protein>
<evidence type="ECO:0000259" key="3">
    <source>
        <dbReference type="PROSITE" id="PS50119"/>
    </source>
</evidence>
<dbReference type="GO" id="GO:0008270">
    <property type="term" value="F:zinc ion binding"/>
    <property type="evidence" value="ECO:0007669"/>
    <property type="project" value="UniProtKB-KW"/>
</dbReference>
<proteinExistence type="predicted"/>
<dbReference type="Pfam" id="PF00643">
    <property type="entry name" value="zf-B_box"/>
    <property type="match status" value="1"/>
</dbReference>
<dbReference type="OrthoDB" id="6108862at2759"/>
<feature type="region of interest" description="Disordered" evidence="2">
    <location>
        <begin position="397"/>
        <end position="427"/>
    </location>
</feature>
<dbReference type="EnsemblMetazoa" id="G16073.1">
    <property type="protein sequence ID" value="G16073.1:cds"/>
    <property type="gene ID" value="G16073"/>
</dbReference>
<keyword evidence="5" id="KW-1185">Reference proteome</keyword>
<name>A0A8W8IWZ5_MAGGI</name>
<dbReference type="SUPFAM" id="SSF57845">
    <property type="entry name" value="B-box zinc-binding domain"/>
    <property type="match status" value="1"/>
</dbReference>
<evidence type="ECO:0000313" key="5">
    <source>
        <dbReference type="Proteomes" id="UP000005408"/>
    </source>
</evidence>
<reference evidence="4" key="1">
    <citation type="submission" date="2022-08" db="UniProtKB">
        <authorList>
            <consortium name="EnsemblMetazoa"/>
        </authorList>
    </citation>
    <scope>IDENTIFICATION</scope>
    <source>
        <strain evidence="4">05x7-T-G4-1.051#20</strain>
    </source>
</reference>
<dbReference type="PANTHER" id="PTHR25462:SF296">
    <property type="entry name" value="MEIOTIC P26, ISOFORM F"/>
    <property type="match status" value="1"/>
</dbReference>
<organism evidence="4 5">
    <name type="scientific">Magallana gigas</name>
    <name type="common">Pacific oyster</name>
    <name type="synonym">Crassostrea gigas</name>
    <dbReference type="NCBI Taxonomy" id="29159"/>
    <lineage>
        <taxon>Eukaryota</taxon>
        <taxon>Metazoa</taxon>
        <taxon>Spiralia</taxon>
        <taxon>Lophotrochozoa</taxon>
        <taxon>Mollusca</taxon>
        <taxon>Bivalvia</taxon>
        <taxon>Autobranchia</taxon>
        <taxon>Pteriomorphia</taxon>
        <taxon>Ostreida</taxon>
        <taxon>Ostreoidea</taxon>
        <taxon>Ostreidae</taxon>
        <taxon>Magallana</taxon>
    </lineage>
</organism>
<evidence type="ECO:0000256" key="1">
    <source>
        <dbReference type="PROSITE-ProRule" id="PRU00024"/>
    </source>
</evidence>
<evidence type="ECO:0000256" key="2">
    <source>
        <dbReference type="SAM" id="MobiDB-lite"/>
    </source>
</evidence>
<keyword evidence="1" id="KW-0863">Zinc-finger</keyword>